<name>J9FDZ9_9ZZZZ</name>
<accession>J9FDZ9</accession>
<gene>
    <name evidence="1" type="ORF">EVA_19260</name>
</gene>
<reference evidence="1" key="1">
    <citation type="journal article" date="2012" name="PLoS ONE">
        <title>Gene sets for utilization of primary and secondary nutrition supplies in the distal gut of endangered iberian lynx.</title>
        <authorList>
            <person name="Alcaide M."/>
            <person name="Messina E."/>
            <person name="Richter M."/>
            <person name="Bargiela R."/>
            <person name="Peplies J."/>
            <person name="Huws S.A."/>
            <person name="Newbold C.J."/>
            <person name="Golyshin P.N."/>
            <person name="Simon M.A."/>
            <person name="Lopez G."/>
            <person name="Yakimov M.M."/>
            <person name="Ferrer M."/>
        </authorList>
    </citation>
    <scope>NUCLEOTIDE SEQUENCE</scope>
</reference>
<feature type="non-terminal residue" evidence="1">
    <location>
        <position position="1"/>
    </location>
</feature>
<comment type="caution">
    <text evidence="1">The sequence shown here is derived from an EMBL/GenBank/DDBJ whole genome shotgun (WGS) entry which is preliminary data.</text>
</comment>
<sequence length="26" mass="2885">DITVESEPGQGTEVYLYLGRPDGELF</sequence>
<proteinExistence type="predicted"/>
<dbReference type="EMBL" id="AMCI01007429">
    <property type="protein sequence ID" value="EJW92633.1"/>
    <property type="molecule type" value="Genomic_DNA"/>
</dbReference>
<organism evidence="1">
    <name type="scientific">gut metagenome</name>
    <dbReference type="NCBI Taxonomy" id="749906"/>
    <lineage>
        <taxon>unclassified sequences</taxon>
        <taxon>metagenomes</taxon>
        <taxon>organismal metagenomes</taxon>
    </lineage>
</organism>
<evidence type="ECO:0000313" key="1">
    <source>
        <dbReference type="EMBL" id="EJW92633.1"/>
    </source>
</evidence>
<protein>
    <submittedName>
        <fullName evidence="1">Uncharacterized protein</fullName>
    </submittedName>
</protein>
<dbReference type="AlphaFoldDB" id="J9FDZ9"/>